<dbReference type="InterPro" id="IPR017853">
    <property type="entry name" value="GH"/>
</dbReference>
<dbReference type="Proteomes" id="UP000623467">
    <property type="component" value="Unassembled WGS sequence"/>
</dbReference>
<name>A0A8H6YUR3_9AGAR</name>
<evidence type="ECO:0000313" key="3">
    <source>
        <dbReference type="Proteomes" id="UP000623467"/>
    </source>
</evidence>
<feature type="chain" id="PRO_5034187788" evidence="1">
    <location>
        <begin position="31"/>
        <end position="576"/>
    </location>
</feature>
<comment type="caution">
    <text evidence="2">The sequence shown here is derived from an EMBL/GenBank/DDBJ whole genome shotgun (WGS) entry which is preliminary data.</text>
</comment>
<evidence type="ECO:0000256" key="1">
    <source>
        <dbReference type="SAM" id="SignalP"/>
    </source>
</evidence>
<accession>A0A8H6YUR3</accession>
<protein>
    <submittedName>
        <fullName evidence="2">Uncharacterized protein</fullName>
    </submittedName>
</protein>
<sequence>MISPACSNRLNASTMLSLFITLVAASHSYAQTWCNKNYLPEQPIVPPGGQFSIPELSPAPLLVFRCAPILTPYLEKEDHIAGLFIEASITHTRYNGAEPINLAGEPTAGETLDVAISIGGTILSQSAVRLNSTSELHFPLANLSQSRKQPFTIDCTASYASHLSPEPQIFSTTASLFYLPRPSSGSVTKRDSRTGALLVRPAGSSSYETVFPFGFYTSFDGYLDSNLHILDELKAQGLTIVHPVPTFGNLTALERVLDRMEELGLYLVYDMRHTYKDHAALTAEVNMIKHRSNLLLWYTADEPDGTSEPLEAPRAAYDAIYELDGYHPVSLALNCADYEFAGYTWGADIVMPDTYTIGNDPTWSVKYDTRCTEDFGCCGCDNCRGELEDVSRRLDDFAIRLDVLGWARAKSLWAVPQAFGGEEFWTRPPSGREFATQVILSVNHGARGIMPWIDPTPADVKSAAAALSTALNSQSVKAFIFSPQATFSRLVLNRIDVGMWTLDSKTLLLVVNLNAHDTQLALPLSNAMGVQEVLNYGVRRVTGVQQQLEFELEGLGCAIFILSSPPLAFHTQDNEL</sequence>
<dbReference type="EMBL" id="JACAZH010000006">
    <property type="protein sequence ID" value="KAF7366728.1"/>
    <property type="molecule type" value="Genomic_DNA"/>
</dbReference>
<reference evidence="2" key="1">
    <citation type="submission" date="2020-05" db="EMBL/GenBank/DDBJ databases">
        <title>Mycena genomes resolve the evolution of fungal bioluminescence.</title>
        <authorList>
            <person name="Tsai I.J."/>
        </authorList>
    </citation>
    <scope>NUCLEOTIDE SEQUENCE</scope>
    <source>
        <strain evidence="2">160909Yilan</strain>
    </source>
</reference>
<proteinExistence type="predicted"/>
<feature type="signal peptide" evidence="1">
    <location>
        <begin position="1"/>
        <end position="30"/>
    </location>
</feature>
<keyword evidence="1" id="KW-0732">Signal</keyword>
<dbReference type="SUPFAM" id="SSF51445">
    <property type="entry name" value="(Trans)glycosidases"/>
    <property type="match status" value="1"/>
</dbReference>
<evidence type="ECO:0000313" key="2">
    <source>
        <dbReference type="EMBL" id="KAF7366728.1"/>
    </source>
</evidence>
<keyword evidence="3" id="KW-1185">Reference proteome</keyword>
<gene>
    <name evidence="2" type="ORF">MSAN_00930900</name>
</gene>
<organism evidence="2 3">
    <name type="scientific">Mycena sanguinolenta</name>
    <dbReference type="NCBI Taxonomy" id="230812"/>
    <lineage>
        <taxon>Eukaryota</taxon>
        <taxon>Fungi</taxon>
        <taxon>Dikarya</taxon>
        <taxon>Basidiomycota</taxon>
        <taxon>Agaricomycotina</taxon>
        <taxon>Agaricomycetes</taxon>
        <taxon>Agaricomycetidae</taxon>
        <taxon>Agaricales</taxon>
        <taxon>Marasmiineae</taxon>
        <taxon>Mycenaceae</taxon>
        <taxon>Mycena</taxon>
    </lineage>
</organism>
<dbReference type="OrthoDB" id="2338662at2759"/>
<dbReference type="AlphaFoldDB" id="A0A8H6YUR3"/>